<reference evidence="9 10" key="1">
    <citation type="submission" date="2024-01" db="EMBL/GenBank/DDBJ databases">
        <authorList>
            <person name="Allen C."/>
            <person name="Tagirdzhanova G."/>
        </authorList>
    </citation>
    <scope>NUCLEOTIDE SEQUENCE [LARGE SCALE GENOMIC DNA]</scope>
</reference>
<dbReference type="PANTHER" id="PTHR37534:SF49">
    <property type="entry name" value="LYSINE BIOSYNTHESIS REGULATORY PROTEIN LYS14"/>
    <property type="match status" value="1"/>
</dbReference>
<dbReference type="CDD" id="cd00067">
    <property type="entry name" value="GAL4"/>
    <property type="match status" value="1"/>
</dbReference>
<gene>
    <name evidence="9" type="ORF">SEUCBS140593_004040</name>
</gene>
<keyword evidence="3" id="KW-0805">Transcription regulation</keyword>
<dbReference type="PROSITE" id="PS00463">
    <property type="entry name" value="ZN2_CY6_FUNGAL_1"/>
    <property type="match status" value="1"/>
</dbReference>
<organism evidence="9 10">
    <name type="scientific">Sporothrix eucalyptigena</name>
    <dbReference type="NCBI Taxonomy" id="1812306"/>
    <lineage>
        <taxon>Eukaryota</taxon>
        <taxon>Fungi</taxon>
        <taxon>Dikarya</taxon>
        <taxon>Ascomycota</taxon>
        <taxon>Pezizomycotina</taxon>
        <taxon>Sordariomycetes</taxon>
        <taxon>Sordariomycetidae</taxon>
        <taxon>Ophiostomatales</taxon>
        <taxon>Ophiostomataceae</taxon>
        <taxon>Sporothrix</taxon>
    </lineage>
</organism>
<sequence length="585" mass="63319">MPPARSRLGCDECRRRRRKCDEAKPACGPCTGARRECQYTLKIVRGTSTFSAAPSPLQQSHPSRRTVHRRNDSIRDVDDANFVDCVDSVAVGPVGPLVLVRLPNGVPLAPPYQRLLDYFARDVLASLSVHPAIHRDLAQGLVPVMLHEPHLLSAGLALAATGLASRGLSDVGGVGLPRVMQHLQTSGLALLRQALQNTERKGDSNLVATCLLWCLADVFAADVVADAELSSTTLASSSWRIHLQGIEALLGGAKALDAFVTRGRGVESTSLSSRSAMGHLHQLYRSLLTLPHVARRRQIHDGGTVDVRETTLADAVEVGTVELSTVVDTTVDRSVSTRVDLLPKASGWPRIDGFLGYSEELLDILQQVEEIASKLPADDNDTNNDTYDGVDDNEDDALAALHLTGTARIAADDVLARAQAQALSVVRDESSTTESPRVVHIPAPALTPAAAREFALCHGCFQQATLIHVYRRLFRLPSRDRRIQQAVFQIRRMAGQMTQGAPCSTWVAMALPLFTAGCEAYTPTAQAWAHAALAAFAASIGSRHVQLLHRALEDIWLLRARRGDVDGRLCASPLLGALHYNIILF</sequence>
<accession>A0ABP0BJU2</accession>
<evidence type="ECO:0000259" key="8">
    <source>
        <dbReference type="PROSITE" id="PS50048"/>
    </source>
</evidence>
<evidence type="ECO:0000256" key="2">
    <source>
        <dbReference type="ARBA" id="ARBA00022833"/>
    </source>
</evidence>
<keyword evidence="10" id="KW-1185">Reference proteome</keyword>
<evidence type="ECO:0000256" key="6">
    <source>
        <dbReference type="ARBA" id="ARBA00023242"/>
    </source>
</evidence>
<protein>
    <recommendedName>
        <fullName evidence="8">Zn(2)-C6 fungal-type domain-containing protein</fullName>
    </recommendedName>
</protein>
<evidence type="ECO:0000313" key="9">
    <source>
        <dbReference type="EMBL" id="CAK7219874.1"/>
    </source>
</evidence>
<keyword evidence="2" id="KW-0862">Zinc</keyword>
<dbReference type="SMART" id="SM00066">
    <property type="entry name" value="GAL4"/>
    <property type="match status" value="1"/>
</dbReference>
<dbReference type="Pfam" id="PF11951">
    <property type="entry name" value="Fungal_trans_2"/>
    <property type="match status" value="1"/>
</dbReference>
<dbReference type="Pfam" id="PF00172">
    <property type="entry name" value="Zn_clus"/>
    <property type="match status" value="1"/>
</dbReference>
<dbReference type="InterPro" id="IPR021858">
    <property type="entry name" value="Fun_TF"/>
</dbReference>
<dbReference type="EMBL" id="CAWUHD010000033">
    <property type="protein sequence ID" value="CAK7219874.1"/>
    <property type="molecule type" value="Genomic_DNA"/>
</dbReference>
<keyword evidence="4" id="KW-0238">DNA-binding</keyword>
<evidence type="ECO:0000256" key="4">
    <source>
        <dbReference type="ARBA" id="ARBA00023125"/>
    </source>
</evidence>
<dbReference type="InterPro" id="IPR036864">
    <property type="entry name" value="Zn2-C6_fun-type_DNA-bd_sf"/>
</dbReference>
<proteinExistence type="predicted"/>
<comment type="caution">
    <text evidence="9">The sequence shown here is derived from an EMBL/GenBank/DDBJ whole genome shotgun (WGS) entry which is preliminary data.</text>
</comment>
<evidence type="ECO:0000256" key="7">
    <source>
        <dbReference type="SAM" id="MobiDB-lite"/>
    </source>
</evidence>
<name>A0ABP0BJU2_9PEZI</name>
<dbReference type="PROSITE" id="PS50048">
    <property type="entry name" value="ZN2_CY6_FUNGAL_2"/>
    <property type="match status" value="1"/>
</dbReference>
<keyword evidence="5" id="KW-0804">Transcription</keyword>
<keyword evidence="6" id="KW-0539">Nucleus</keyword>
<feature type="domain" description="Zn(2)-C6 fungal-type" evidence="8">
    <location>
        <begin position="9"/>
        <end position="39"/>
    </location>
</feature>
<dbReference type="SUPFAM" id="SSF57701">
    <property type="entry name" value="Zn2/Cys6 DNA-binding domain"/>
    <property type="match status" value="1"/>
</dbReference>
<dbReference type="PANTHER" id="PTHR37534">
    <property type="entry name" value="TRANSCRIPTIONAL ACTIVATOR PROTEIN UGA3"/>
    <property type="match status" value="1"/>
</dbReference>
<comment type="subcellular location">
    <subcellularLocation>
        <location evidence="1">Nucleus</location>
    </subcellularLocation>
</comment>
<feature type="region of interest" description="Disordered" evidence="7">
    <location>
        <begin position="51"/>
        <end position="70"/>
    </location>
</feature>
<evidence type="ECO:0000313" key="10">
    <source>
        <dbReference type="Proteomes" id="UP001642482"/>
    </source>
</evidence>
<feature type="compositionally biased region" description="Polar residues" evidence="7">
    <location>
        <begin position="51"/>
        <end position="61"/>
    </location>
</feature>
<evidence type="ECO:0000256" key="3">
    <source>
        <dbReference type="ARBA" id="ARBA00023015"/>
    </source>
</evidence>
<dbReference type="Gene3D" id="4.10.240.10">
    <property type="entry name" value="Zn(2)-C6 fungal-type DNA-binding domain"/>
    <property type="match status" value="1"/>
</dbReference>
<dbReference type="InterPro" id="IPR001138">
    <property type="entry name" value="Zn2Cys6_DnaBD"/>
</dbReference>
<evidence type="ECO:0000256" key="1">
    <source>
        <dbReference type="ARBA" id="ARBA00004123"/>
    </source>
</evidence>
<evidence type="ECO:0000256" key="5">
    <source>
        <dbReference type="ARBA" id="ARBA00023163"/>
    </source>
</evidence>
<dbReference type="Proteomes" id="UP001642482">
    <property type="component" value="Unassembled WGS sequence"/>
</dbReference>